<dbReference type="RefSeq" id="WP_158269152.1">
    <property type="nucleotide sequence ID" value="NZ_QBKT01000006.1"/>
</dbReference>
<accession>A0A2T6BWX8</accession>
<protein>
    <submittedName>
        <fullName evidence="1">Uncharacterized protein</fullName>
    </submittedName>
</protein>
<dbReference type="OrthoDB" id="1450683at2"/>
<dbReference type="AlphaFoldDB" id="A0A2T6BWX8"/>
<proteinExistence type="predicted"/>
<gene>
    <name evidence="1" type="ORF">C8N46_106227</name>
</gene>
<keyword evidence="2" id="KW-1185">Reference proteome</keyword>
<dbReference type="EMBL" id="QBKT01000006">
    <property type="protein sequence ID" value="PTX60581.1"/>
    <property type="molecule type" value="Genomic_DNA"/>
</dbReference>
<comment type="caution">
    <text evidence="1">The sequence shown here is derived from an EMBL/GenBank/DDBJ whole genome shotgun (WGS) entry which is preliminary data.</text>
</comment>
<sequence length="55" mass="6225">MKKRNVKNLQLRKKVISSLKGEALKGQFRRGSDNPDCSGDTAIVYTCHETCNKQE</sequence>
<dbReference type="Proteomes" id="UP000244090">
    <property type="component" value="Unassembled WGS sequence"/>
</dbReference>
<name>A0A2T6BWX8_9FLAO</name>
<reference evidence="1 2" key="1">
    <citation type="submission" date="2018-04" db="EMBL/GenBank/DDBJ databases">
        <title>Genomic Encyclopedia of Archaeal and Bacterial Type Strains, Phase II (KMG-II): from individual species to whole genera.</title>
        <authorList>
            <person name="Goeker M."/>
        </authorList>
    </citation>
    <scope>NUCLEOTIDE SEQUENCE [LARGE SCALE GENOMIC DNA]</scope>
    <source>
        <strain evidence="1 2">DSM 25731</strain>
    </source>
</reference>
<organism evidence="1 2">
    <name type="scientific">Kordia periserrulae</name>
    <dbReference type="NCBI Taxonomy" id="701523"/>
    <lineage>
        <taxon>Bacteria</taxon>
        <taxon>Pseudomonadati</taxon>
        <taxon>Bacteroidota</taxon>
        <taxon>Flavobacteriia</taxon>
        <taxon>Flavobacteriales</taxon>
        <taxon>Flavobacteriaceae</taxon>
        <taxon>Kordia</taxon>
    </lineage>
</organism>
<evidence type="ECO:0000313" key="1">
    <source>
        <dbReference type="EMBL" id="PTX60581.1"/>
    </source>
</evidence>
<evidence type="ECO:0000313" key="2">
    <source>
        <dbReference type="Proteomes" id="UP000244090"/>
    </source>
</evidence>